<dbReference type="InterPro" id="IPR008701">
    <property type="entry name" value="NPP1"/>
</dbReference>
<feature type="chain" id="PRO_5012691541" evidence="5">
    <location>
        <begin position="20"/>
        <end position="253"/>
    </location>
</feature>
<evidence type="ECO:0000256" key="4">
    <source>
        <dbReference type="ARBA" id="ARBA00023026"/>
    </source>
</evidence>
<keyword evidence="5" id="KW-0732">Signal</keyword>
<dbReference type="PIRSF" id="PIRSF029958">
    <property type="entry name" value="Necrosis-inducing_protein"/>
    <property type="match status" value="1"/>
</dbReference>
<dbReference type="OrthoDB" id="147163at2759"/>
<accession>A0A225V1F1</accession>
<keyword evidence="3" id="KW-0964">Secreted</keyword>
<dbReference type="PANTHER" id="PTHR33657">
    <property type="entry name" value="DOMAIN PROTEIN, PUTATIVE (AFU_ORTHOLOGUE AFUA_5G00600)-RELATED"/>
    <property type="match status" value="1"/>
</dbReference>
<comment type="similarity">
    <text evidence="2">Belongs to the Necrosis inducing protein (NPP1) family.</text>
</comment>
<evidence type="ECO:0000256" key="2">
    <source>
        <dbReference type="ARBA" id="ARBA00009520"/>
    </source>
</evidence>
<dbReference type="EMBL" id="NBNE01009023">
    <property type="protein sequence ID" value="OWY98838.1"/>
    <property type="molecule type" value="Genomic_DNA"/>
</dbReference>
<proteinExistence type="inferred from homology"/>
<keyword evidence="7" id="KW-1185">Reference proteome</keyword>
<keyword evidence="4" id="KW-0843">Virulence</keyword>
<comment type="subcellular location">
    <subcellularLocation>
        <location evidence="1">Secreted</location>
    </subcellularLocation>
</comment>
<feature type="signal peptide" evidence="5">
    <location>
        <begin position="1"/>
        <end position="19"/>
    </location>
</feature>
<dbReference type="AlphaFoldDB" id="A0A225V1F1"/>
<evidence type="ECO:0000313" key="6">
    <source>
        <dbReference type="EMBL" id="OWY98838.1"/>
    </source>
</evidence>
<evidence type="ECO:0000313" key="7">
    <source>
        <dbReference type="Proteomes" id="UP000198211"/>
    </source>
</evidence>
<evidence type="ECO:0000256" key="3">
    <source>
        <dbReference type="ARBA" id="ARBA00022525"/>
    </source>
</evidence>
<dbReference type="Pfam" id="PF05630">
    <property type="entry name" value="NPP1"/>
    <property type="match status" value="1"/>
</dbReference>
<dbReference type="GO" id="GO:0005576">
    <property type="term" value="C:extracellular region"/>
    <property type="evidence" value="ECO:0007669"/>
    <property type="project" value="UniProtKB-SubCell"/>
</dbReference>
<organism evidence="6 7">
    <name type="scientific">Phytophthora megakarya</name>
    <dbReference type="NCBI Taxonomy" id="4795"/>
    <lineage>
        <taxon>Eukaryota</taxon>
        <taxon>Sar</taxon>
        <taxon>Stramenopiles</taxon>
        <taxon>Oomycota</taxon>
        <taxon>Peronosporomycetes</taxon>
        <taxon>Peronosporales</taxon>
        <taxon>Peronosporaceae</taxon>
        <taxon>Phytophthora</taxon>
    </lineage>
</organism>
<protein>
    <submittedName>
        <fullName evidence="6">Necrosis inducing protein NPP1</fullName>
    </submittedName>
</protein>
<sequence length="253" mass="28282">MKLSIFWYSVVVALATTKAQDELQQQQQQQQQQWQPTTISHDQVKPFAQPDPVTISEKAAIKFKPQLHITDGCHPYPAVNEAGETGGGLKTTGSSDAGCKGSGWGSQVYGRSTWHRDVWAIMYSWYFPKDSPMTGLGHRHDWEHVIVWINNPDVPNPTILAVTPSAHSGYSKYAPPSADTLDGTSIKVNYESHYPMNHATDVTTDKGDFQDLIMWDQMSDFARQALNQVNFGDANIPMNDGNFVPKLDKAWPF</sequence>
<dbReference type="Proteomes" id="UP000198211">
    <property type="component" value="Unassembled WGS sequence"/>
</dbReference>
<dbReference type="PANTHER" id="PTHR33657:SF8">
    <property type="entry name" value="DOMAIN PROTEIN, PUTATIVE (AFU_ORTHOLOGUE AFUA_5G00600)-RELATED"/>
    <property type="match status" value="1"/>
</dbReference>
<evidence type="ECO:0000256" key="5">
    <source>
        <dbReference type="SAM" id="SignalP"/>
    </source>
</evidence>
<dbReference type="STRING" id="4795.A0A225V1F1"/>
<reference evidence="7" key="1">
    <citation type="submission" date="2017-03" db="EMBL/GenBank/DDBJ databases">
        <title>Phytopthora megakarya and P. palmivora, two closely related causual agents of cacao black pod achieved similar genome size and gene model numbers by different mechanisms.</title>
        <authorList>
            <person name="Ali S."/>
            <person name="Shao J."/>
            <person name="Larry D.J."/>
            <person name="Kronmiller B."/>
            <person name="Shen D."/>
            <person name="Strem M.D."/>
            <person name="Melnick R.L."/>
            <person name="Guiltinan M.J."/>
            <person name="Tyler B.M."/>
            <person name="Meinhardt L.W."/>
            <person name="Bailey B.A."/>
        </authorList>
    </citation>
    <scope>NUCLEOTIDE SEQUENCE [LARGE SCALE GENOMIC DNA]</scope>
    <source>
        <strain evidence="7">zdho120</strain>
    </source>
</reference>
<gene>
    <name evidence="6" type="ORF">PHMEG_00030290</name>
</gene>
<evidence type="ECO:0000256" key="1">
    <source>
        <dbReference type="ARBA" id="ARBA00004613"/>
    </source>
</evidence>
<comment type="caution">
    <text evidence="6">The sequence shown here is derived from an EMBL/GenBank/DDBJ whole genome shotgun (WGS) entry which is preliminary data.</text>
</comment>
<name>A0A225V1F1_9STRA</name>